<protein>
    <submittedName>
        <fullName evidence="3">Transposase</fullName>
    </submittedName>
</protein>
<dbReference type="EMBL" id="UYSL01010633">
    <property type="protein sequence ID" value="VDL68569.1"/>
    <property type="molecule type" value="Genomic_DNA"/>
</dbReference>
<dbReference type="Proteomes" id="UP000271162">
    <property type="component" value="Unassembled WGS sequence"/>
</dbReference>
<keyword evidence="2" id="KW-1185">Reference proteome</keyword>
<reference evidence="1 2" key="2">
    <citation type="submission" date="2018-11" db="EMBL/GenBank/DDBJ databases">
        <authorList>
            <consortium name="Pathogen Informatics"/>
        </authorList>
    </citation>
    <scope>NUCLEOTIDE SEQUENCE [LARGE SCALE GENOMIC DNA]</scope>
</reference>
<evidence type="ECO:0000313" key="1">
    <source>
        <dbReference type="EMBL" id="VDL68569.1"/>
    </source>
</evidence>
<reference evidence="3" key="1">
    <citation type="submission" date="2017-02" db="UniProtKB">
        <authorList>
            <consortium name="WormBaseParasite"/>
        </authorList>
    </citation>
    <scope>IDENTIFICATION</scope>
</reference>
<accession>A0A0N4XR27</accession>
<sequence length="85" mass="9370">MGPRPAMFFSVTGDGWPVIFRFFNAVAVDAMLRAGRRRQMASRRPFLFGKTADGCPAFPGESFTMQLKGKKKYCGGKGSVVNGRF</sequence>
<evidence type="ECO:0000313" key="2">
    <source>
        <dbReference type="Proteomes" id="UP000271162"/>
    </source>
</evidence>
<dbReference type="AlphaFoldDB" id="A0A0N4XR27"/>
<proteinExistence type="predicted"/>
<name>A0A0N4XR27_NIPBR</name>
<gene>
    <name evidence="1" type="ORF">NBR_LOCUS4980</name>
</gene>
<organism evidence="3">
    <name type="scientific">Nippostrongylus brasiliensis</name>
    <name type="common">Rat hookworm</name>
    <dbReference type="NCBI Taxonomy" id="27835"/>
    <lineage>
        <taxon>Eukaryota</taxon>
        <taxon>Metazoa</taxon>
        <taxon>Ecdysozoa</taxon>
        <taxon>Nematoda</taxon>
        <taxon>Chromadorea</taxon>
        <taxon>Rhabditida</taxon>
        <taxon>Rhabditina</taxon>
        <taxon>Rhabditomorpha</taxon>
        <taxon>Strongyloidea</taxon>
        <taxon>Heligmosomidae</taxon>
        <taxon>Nippostrongylus</taxon>
    </lineage>
</organism>
<evidence type="ECO:0000313" key="3">
    <source>
        <dbReference type="WBParaSite" id="NBR_0000497901-mRNA-1"/>
    </source>
</evidence>
<dbReference type="WBParaSite" id="NBR_0000497901-mRNA-1">
    <property type="protein sequence ID" value="NBR_0000497901-mRNA-1"/>
    <property type="gene ID" value="NBR_0000497901"/>
</dbReference>